<evidence type="ECO:0000256" key="8">
    <source>
        <dbReference type="ARBA" id="ARBA00023065"/>
    </source>
</evidence>
<keyword evidence="5" id="KW-0631">Potassium channel</keyword>
<feature type="transmembrane region" description="Helical" evidence="11">
    <location>
        <begin position="33"/>
        <end position="54"/>
    </location>
</feature>
<dbReference type="STRING" id="42155.A0A0R3R5J4"/>
<keyword evidence="13" id="KW-1185">Reference proteome</keyword>
<keyword evidence="7 11" id="KW-1133">Transmembrane helix</keyword>
<evidence type="ECO:0000256" key="7">
    <source>
        <dbReference type="ARBA" id="ARBA00022989"/>
    </source>
</evidence>
<proteinExistence type="predicted"/>
<evidence type="ECO:0000256" key="11">
    <source>
        <dbReference type="SAM" id="Phobius"/>
    </source>
</evidence>
<dbReference type="Proteomes" id="UP000280834">
    <property type="component" value="Unassembled WGS sequence"/>
</dbReference>
<evidence type="ECO:0000256" key="10">
    <source>
        <dbReference type="ARBA" id="ARBA00023303"/>
    </source>
</evidence>
<accession>A0A0R3R5J4</accession>
<keyword evidence="2" id="KW-0813">Transport</keyword>
<dbReference type="SUPFAM" id="SSF81324">
    <property type="entry name" value="Voltage-gated potassium channels"/>
    <property type="match status" value="1"/>
</dbReference>
<sequence>MPYGIYLQIFVSLGPKLYHDSNRISTLVGQSALVRQMVILFSTLLCLVFTGTCGTELLQRASEQRFGLFTFFYFVMVTFSTVG</sequence>
<evidence type="ECO:0000313" key="14">
    <source>
        <dbReference type="WBParaSite" id="BTMF_0001528401-mRNA-1"/>
    </source>
</evidence>
<evidence type="ECO:0000256" key="6">
    <source>
        <dbReference type="ARBA" id="ARBA00022958"/>
    </source>
</evidence>
<evidence type="ECO:0000313" key="13">
    <source>
        <dbReference type="Proteomes" id="UP000280834"/>
    </source>
</evidence>
<dbReference type="GO" id="GO:0005886">
    <property type="term" value="C:plasma membrane"/>
    <property type="evidence" value="ECO:0007669"/>
    <property type="project" value="TreeGrafter"/>
</dbReference>
<keyword evidence="6" id="KW-0630">Potassium</keyword>
<keyword evidence="10" id="KW-0407">Ion channel</keyword>
<dbReference type="WBParaSite" id="BTMF_0001528401-mRNA-1">
    <property type="protein sequence ID" value="BTMF_0001528401-mRNA-1"/>
    <property type="gene ID" value="BTMF_0001528401"/>
</dbReference>
<organism evidence="14">
    <name type="scientific">Brugia timori</name>
    <dbReference type="NCBI Taxonomy" id="42155"/>
    <lineage>
        <taxon>Eukaryota</taxon>
        <taxon>Metazoa</taxon>
        <taxon>Ecdysozoa</taxon>
        <taxon>Nematoda</taxon>
        <taxon>Chromadorea</taxon>
        <taxon>Rhabditida</taxon>
        <taxon>Spirurina</taxon>
        <taxon>Spiruromorpha</taxon>
        <taxon>Filarioidea</taxon>
        <taxon>Onchocercidae</taxon>
        <taxon>Brugia</taxon>
    </lineage>
</organism>
<gene>
    <name evidence="12" type="ORF">BTMF_LOCUS13281</name>
</gene>
<evidence type="ECO:0000313" key="12">
    <source>
        <dbReference type="EMBL" id="VDO45319.1"/>
    </source>
</evidence>
<evidence type="ECO:0000256" key="2">
    <source>
        <dbReference type="ARBA" id="ARBA00022448"/>
    </source>
</evidence>
<evidence type="ECO:0000256" key="1">
    <source>
        <dbReference type="ARBA" id="ARBA00004141"/>
    </source>
</evidence>
<reference evidence="14" key="1">
    <citation type="submission" date="2017-02" db="UniProtKB">
        <authorList>
            <consortium name="WormBaseParasite"/>
        </authorList>
    </citation>
    <scope>IDENTIFICATION</scope>
</reference>
<protein>
    <submittedName>
        <fullName evidence="14">Ion_trans_2 domain-containing protein</fullName>
    </submittedName>
</protein>
<dbReference type="GO" id="GO:0005228">
    <property type="term" value="F:intracellular sodium-activated potassium channel activity"/>
    <property type="evidence" value="ECO:0007669"/>
    <property type="project" value="TreeGrafter"/>
</dbReference>
<dbReference type="GO" id="GO:0015271">
    <property type="term" value="F:outward rectifier potassium channel activity"/>
    <property type="evidence" value="ECO:0007669"/>
    <property type="project" value="TreeGrafter"/>
</dbReference>
<evidence type="ECO:0000256" key="5">
    <source>
        <dbReference type="ARBA" id="ARBA00022826"/>
    </source>
</evidence>
<dbReference type="PANTHER" id="PTHR10027:SF10">
    <property type="entry name" value="SLOWPOKE 2, ISOFORM D"/>
    <property type="match status" value="1"/>
</dbReference>
<comment type="subcellular location">
    <subcellularLocation>
        <location evidence="1">Membrane</location>
        <topology evidence="1">Multi-pass membrane protein</topology>
    </subcellularLocation>
</comment>
<dbReference type="Gene3D" id="1.10.287.70">
    <property type="match status" value="1"/>
</dbReference>
<evidence type="ECO:0000256" key="4">
    <source>
        <dbReference type="ARBA" id="ARBA00022692"/>
    </source>
</evidence>
<keyword evidence="9 11" id="KW-0472">Membrane</keyword>
<keyword evidence="4 11" id="KW-0812">Transmembrane</keyword>
<evidence type="ECO:0000256" key="3">
    <source>
        <dbReference type="ARBA" id="ARBA00022538"/>
    </source>
</evidence>
<reference evidence="12 13" key="2">
    <citation type="submission" date="2018-11" db="EMBL/GenBank/DDBJ databases">
        <authorList>
            <consortium name="Pathogen Informatics"/>
        </authorList>
    </citation>
    <scope>NUCLEOTIDE SEQUENCE [LARGE SCALE GENOMIC DNA]</scope>
</reference>
<keyword evidence="3" id="KW-0633">Potassium transport</keyword>
<dbReference type="PANTHER" id="PTHR10027">
    <property type="entry name" value="CALCIUM-ACTIVATED POTASSIUM CHANNEL ALPHA CHAIN"/>
    <property type="match status" value="1"/>
</dbReference>
<dbReference type="EMBL" id="UZAG01019944">
    <property type="protein sequence ID" value="VDO45319.1"/>
    <property type="molecule type" value="Genomic_DNA"/>
</dbReference>
<name>A0A0R3R5J4_9BILA</name>
<keyword evidence="8" id="KW-0406">Ion transport</keyword>
<feature type="transmembrane region" description="Helical" evidence="11">
    <location>
        <begin position="66"/>
        <end position="82"/>
    </location>
</feature>
<evidence type="ECO:0000256" key="9">
    <source>
        <dbReference type="ARBA" id="ARBA00023136"/>
    </source>
</evidence>
<dbReference type="AlphaFoldDB" id="A0A0R3R5J4"/>
<dbReference type="InterPro" id="IPR047871">
    <property type="entry name" value="K_chnl_Slo-like"/>
</dbReference>